<dbReference type="GeneID" id="5709493"/>
<feature type="transmembrane region" description="Helical" evidence="1">
    <location>
        <begin position="156"/>
        <end position="179"/>
    </location>
</feature>
<dbReference type="GO" id="GO:0005886">
    <property type="term" value="C:plasma membrane"/>
    <property type="evidence" value="ECO:0007669"/>
    <property type="project" value="TreeGrafter"/>
</dbReference>
<keyword evidence="3" id="KW-1185">Reference proteome</keyword>
<organism evidence="2 3">
    <name type="scientific">Caldivirga maquilingensis (strain ATCC 700844 / DSM 13496 / JCM 10307 / IC-167)</name>
    <dbReference type="NCBI Taxonomy" id="397948"/>
    <lineage>
        <taxon>Archaea</taxon>
        <taxon>Thermoproteota</taxon>
        <taxon>Thermoprotei</taxon>
        <taxon>Thermoproteales</taxon>
        <taxon>Thermoproteaceae</taxon>
        <taxon>Caldivirga</taxon>
    </lineage>
</organism>
<dbReference type="PANTHER" id="PTHR35804:SF1">
    <property type="entry name" value="LYSINE EXPORTER LYSO"/>
    <property type="match status" value="1"/>
</dbReference>
<feature type="transmembrane region" description="Helical" evidence="1">
    <location>
        <begin position="101"/>
        <end position="119"/>
    </location>
</feature>
<keyword evidence="1" id="KW-1133">Transmembrane helix</keyword>
<proteinExistence type="predicted"/>
<dbReference type="GO" id="GO:0015661">
    <property type="term" value="F:L-lysine efflux transmembrane transporter activity"/>
    <property type="evidence" value="ECO:0007669"/>
    <property type="project" value="InterPro"/>
</dbReference>
<keyword evidence="1" id="KW-0472">Membrane</keyword>
<gene>
    <name evidence="2" type="ordered locus">Cmaq_1843</name>
</gene>
<feature type="transmembrane region" description="Helical" evidence="1">
    <location>
        <begin position="225"/>
        <end position="246"/>
    </location>
</feature>
<feature type="transmembrane region" description="Helical" evidence="1">
    <location>
        <begin position="62"/>
        <end position="80"/>
    </location>
</feature>
<dbReference type="eggNOG" id="arCOG01615">
    <property type="taxonomic scope" value="Archaea"/>
</dbReference>
<dbReference type="RefSeq" id="WP_012186879.1">
    <property type="nucleotide sequence ID" value="NC_009954.1"/>
</dbReference>
<feature type="transmembrane region" description="Helical" evidence="1">
    <location>
        <begin position="33"/>
        <end position="50"/>
    </location>
</feature>
<dbReference type="PANTHER" id="PTHR35804">
    <property type="entry name" value="LYSINE EXPORTER LYSO"/>
    <property type="match status" value="1"/>
</dbReference>
<evidence type="ECO:0000256" key="1">
    <source>
        <dbReference type="SAM" id="Phobius"/>
    </source>
</evidence>
<feature type="transmembrane region" description="Helical" evidence="1">
    <location>
        <begin position="185"/>
        <end position="213"/>
    </location>
</feature>
<protein>
    <submittedName>
        <fullName evidence="2">Uncharacterized protein</fullName>
    </submittedName>
</protein>
<keyword evidence="1" id="KW-0812">Transmembrane</keyword>
<dbReference type="EMBL" id="CP000852">
    <property type="protein sequence ID" value="ABW02660.1"/>
    <property type="molecule type" value="Genomic_DNA"/>
</dbReference>
<sequence>MYVAGFIFIVVFAVSIAIGKLTPVSISEASDKAVIPIVVALIFTISLWGGEQLTSISKAGSLVAYSLIYSLLTVALSYAVGIMIGERRRNGSLRLMNRTPLIFIITLVIGWLTGLLLHVTGIGNIIEAELIALAGVIGLSSSRVMNVKSLMAGGRIGMQAGVSALLGGLASGLILSYVFNIRLNVSLAIALGMGWYTFTGPMVALYAGPYYGLLAFLSNFLREQLTFILVPFIPGSPQALISIGGATSMDDTLPVYVSVLGNEYSVASISNGLLLTILVPIIVPLVLTI</sequence>
<feature type="transmembrane region" description="Helical" evidence="1">
    <location>
        <begin position="6"/>
        <end position="26"/>
    </location>
</feature>
<dbReference type="AlphaFoldDB" id="A8MB31"/>
<dbReference type="KEGG" id="cma:Cmaq_1843"/>
<dbReference type="Pfam" id="PF03956">
    <property type="entry name" value="Lys_export"/>
    <property type="match status" value="1"/>
</dbReference>
<name>A8MB31_CALMQ</name>
<evidence type="ECO:0000313" key="3">
    <source>
        <dbReference type="Proteomes" id="UP000001137"/>
    </source>
</evidence>
<dbReference type="InterPro" id="IPR005642">
    <property type="entry name" value="LysO"/>
</dbReference>
<reference evidence="2 3" key="1">
    <citation type="submission" date="2007-10" db="EMBL/GenBank/DDBJ databases">
        <title>Complete sequence of Caldivirga maquilingensis IC-167.</title>
        <authorList>
            <consortium name="US DOE Joint Genome Institute"/>
            <person name="Copeland A."/>
            <person name="Lucas S."/>
            <person name="Lapidus A."/>
            <person name="Barry K."/>
            <person name="Glavina del Rio T."/>
            <person name="Dalin E."/>
            <person name="Tice H."/>
            <person name="Pitluck S."/>
            <person name="Saunders E."/>
            <person name="Brettin T."/>
            <person name="Bruce D."/>
            <person name="Detter J.C."/>
            <person name="Han C."/>
            <person name="Schmutz J."/>
            <person name="Larimer F."/>
            <person name="Land M."/>
            <person name="Hauser L."/>
            <person name="Kyrpides N."/>
            <person name="Ivanova N."/>
            <person name="Biddle J.F."/>
            <person name="Zhang Z."/>
            <person name="Fitz-Gibbon S.T."/>
            <person name="Lowe T.M."/>
            <person name="Saltikov C."/>
            <person name="House C.H."/>
            <person name="Richardson P."/>
        </authorList>
    </citation>
    <scope>NUCLEOTIDE SEQUENCE [LARGE SCALE GENOMIC DNA]</scope>
    <source>
        <strain evidence="3">ATCC 700844 / DSM 13496 / JCM 10307 / IC-167</strain>
    </source>
</reference>
<accession>A8MB31</accession>
<evidence type="ECO:0000313" key="2">
    <source>
        <dbReference type="EMBL" id="ABW02660.1"/>
    </source>
</evidence>
<dbReference type="Proteomes" id="UP000001137">
    <property type="component" value="Chromosome"/>
</dbReference>
<dbReference type="OrthoDB" id="21422at2157"/>
<dbReference type="HOGENOM" id="CLU_078428_0_0_2"/>
<feature type="transmembrane region" description="Helical" evidence="1">
    <location>
        <begin position="125"/>
        <end position="144"/>
    </location>
</feature>
<feature type="transmembrane region" description="Helical" evidence="1">
    <location>
        <begin position="266"/>
        <end position="287"/>
    </location>
</feature>